<dbReference type="Ensembl" id="ENSSDUT00000006604.1">
    <property type="protein sequence ID" value="ENSSDUP00000006474.1"/>
    <property type="gene ID" value="ENSSDUG00000004584.1"/>
</dbReference>
<feature type="chain" id="PRO_5017204695" description="Peptidase S1 domain-containing protein" evidence="6">
    <location>
        <begin position="22"/>
        <end position="273"/>
    </location>
</feature>
<sequence length="273" mass="30769">MRLWFLWFLSRLLQISKTCFSLLCQVFLNQRILVLHLSRGSEIIDGEKAPENSMLYMASVQNKGGHVCGGFLVSEDFVMTAAHCEKDNLTRVVLGTHNIKNVDEGKIRYIEKMYKHESYQDVWTGKDIMLLKLSRKAELNKKLQTTPLPRSEIHLGDNTKCYVAGWGFIKTGGRVVDELRVVDVSVINPRVCREILPPGLPNNVICAGGYKTKKGFCQGDSGGPLVCGGTAVGIVSFNWEKNCSYPHLPNVYTDVSKYLPWIKTILKRSKRSE</sequence>
<dbReference type="GO" id="GO:0004252">
    <property type="term" value="F:serine-type endopeptidase activity"/>
    <property type="evidence" value="ECO:0007669"/>
    <property type="project" value="InterPro"/>
</dbReference>
<dbReference type="GO" id="GO:0006508">
    <property type="term" value="P:proteolysis"/>
    <property type="evidence" value="ECO:0007669"/>
    <property type="project" value="UniProtKB-KW"/>
</dbReference>
<dbReference type="PANTHER" id="PTHR24271:SF87">
    <property type="entry name" value="ARGININE ESTERASE-LIKE-RELATED"/>
    <property type="match status" value="1"/>
</dbReference>
<evidence type="ECO:0000256" key="2">
    <source>
        <dbReference type="ARBA" id="ARBA00022670"/>
    </source>
</evidence>
<dbReference type="PRINTS" id="PR00722">
    <property type="entry name" value="CHYMOTRYPSIN"/>
</dbReference>
<dbReference type="FunFam" id="2.40.10.10:FF:000010">
    <property type="entry name" value="Kallikrein related peptidase 11"/>
    <property type="match status" value="1"/>
</dbReference>
<evidence type="ECO:0000313" key="9">
    <source>
        <dbReference type="Proteomes" id="UP000261420"/>
    </source>
</evidence>
<reference evidence="8" key="2">
    <citation type="submission" date="2025-09" db="UniProtKB">
        <authorList>
            <consortium name="Ensembl"/>
        </authorList>
    </citation>
    <scope>IDENTIFICATION</scope>
</reference>
<feature type="domain" description="Peptidase S1" evidence="7">
    <location>
        <begin position="43"/>
        <end position="267"/>
    </location>
</feature>
<dbReference type="InterPro" id="IPR009003">
    <property type="entry name" value="Peptidase_S1_PA"/>
</dbReference>
<dbReference type="PANTHER" id="PTHR24271">
    <property type="entry name" value="KALLIKREIN-RELATED"/>
    <property type="match status" value="1"/>
</dbReference>
<dbReference type="InterPro" id="IPR001314">
    <property type="entry name" value="Peptidase_S1A"/>
</dbReference>
<keyword evidence="3" id="KW-0378">Hydrolase</keyword>
<dbReference type="Proteomes" id="UP000261420">
    <property type="component" value="Unplaced"/>
</dbReference>
<keyword evidence="5" id="KW-1015">Disulfide bond</keyword>
<accession>A0A3B4TJS6</accession>
<dbReference type="InterPro" id="IPR018114">
    <property type="entry name" value="TRYPSIN_HIS"/>
</dbReference>
<keyword evidence="4" id="KW-0720">Serine protease</keyword>
<keyword evidence="6" id="KW-0732">Signal</keyword>
<dbReference type="CDD" id="cd00190">
    <property type="entry name" value="Tryp_SPc"/>
    <property type="match status" value="1"/>
</dbReference>
<dbReference type="PROSITE" id="PS00134">
    <property type="entry name" value="TRYPSIN_HIS"/>
    <property type="match status" value="1"/>
</dbReference>
<keyword evidence="9" id="KW-1185">Reference proteome</keyword>
<dbReference type="Gene3D" id="2.40.10.10">
    <property type="entry name" value="Trypsin-like serine proteases"/>
    <property type="match status" value="2"/>
</dbReference>
<reference evidence="8" key="1">
    <citation type="submission" date="2025-08" db="UniProtKB">
        <authorList>
            <consortium name="Ensembl"/>
        </authorList>
    </citation>
    <scope>IDENTIFICATION</scope>
</reference>
<proteinExistence type="inferred from homology"/>
<dbReference type="GeneTree" id="ENSGT00910000144271"/>
<dbReference type="PROSITE" id="PS50240">
    <property type="entry name" value="TRYPSIN_DOM"/>
    <property type="match status" value="1"/>
</dbReference>
<comment type="similarity">
    <text evidence="1">Belongs to the peptidase S1 family. Snake venom subfamily.</text>
</comment>
<feature type="signal peptide" evidence="6">
    <location>
        <begin position="1"/>
        <end position="21"/>
    </location>
</feature>
<dbReference type="SMART" id="SM00020">
    <property type="entry name" value="Tryp_SPc"/>
    <property type="match status" value="1"/>
</dbReference>
<evidence type="ECO:0000256" key="1">
    <source>
        <dbReference type="ARBA" id="ARBA00009228"/>
    </source>
</evidence>
<dbReference type="InterPro" id="IPR001254">
    <property type="entry name" value="Trypsin_dom"/>
</dbReference>
<name>A0A3B4TJS6_SERDU</name>
<organism evidence="8 9">
    <name type="scientific">Seriola dumerili</name>
    <name type="common">Greater amberjack</name>
    <name type="synonym">Caranx dumerili</name>
    <dbReference type="NCBI Taxonomy" id="41447"/>
    <lineage>
        <taxon>Eukaryota</taxon>
        <taxon>Metazoa</taxon>
        <taxon>Chordata</taxon>
        <taxon>Craniata</taxon>
        <taxon>Vertebrata</taxon>
        <taxon>Euteleostomi</taxon>
        <taxon>Actinopterygii</taxon>
        <taxon>Neopterygii</taxon>
        <taxon>Teleostei</taxon>
        <taxon>Neoteleostei</taxon>
        <taxon>Acanthomorphata</taxon>
        <taxon>Carangaria</taxon>
        <taxon>Carangiformes</taxon>
        <taxon>Carangidae</taxon>
        <taxon>Seriola</taxon>
    </lineage>
</organism>
<evidence type="ECO:0000256" key="5">
    <source>
        <dbReference type="ARBA" id="ARBA00023157"/>
    </source>
</evidence>
<evidence type="ECO:0000256" key="4">
    <source>
        <dbReference type="ARBA" id="ARBA00022825"/>
    </source>
</evidence>
<dbReference type="SUPFAM" id="SSF50494">
    <property type="entry name" value="Trypsin-like serine proteases"/>
    <property type="match status" value="1"/>
</dbReference>
<evidence type="ECO:0000313" key="8">
    <source>
        <dbReference type="Ensembl" id="ENSSDUP00000006474.1"/>
    </source>
</evidence>
<dbReference type="STRING" id="41447.ENSSDUP00000006474"/>
<evidence type="ECO:0000256" key="6">
    <source>
        <dbReference type="SAM" id="SignalP"/>
    </source>
</evidence>
<evidence type="ECO:0000259" key="7">
    <source>
        <dbReference type="PROSITE" id="PS50240"/>
    </source>
</evidence>
<protein>
    <recommendedName>
        <fullName evidence="7">Peptidase S1 domain-containing protein</fullName>
    </recommendedName>
</protein>
<keyword evidence="2" id="KW-0645">Protease</keyword>
<dbReference type="InterPro" id="IPR043504">
    <property type="entry name" value="Peptidase_S1_PA_chymotrypsin"/>
</dbReference>
<dbReference type="AlphaFoldDB" id="A0A3B4TJS6"/>
<dbReference type="Pfam" id="PF00089">
    <property type="entry name" value="Trypsin"/>
    <property type="match status" value="1"/>
</dbReference>
<evidence type="ECO:0000256" key="3">
    <source>
        <dbReference type="ARBA" id="ARBA00022801"/>
    </source>
</evidence>